<proteinExistence type="predicted"/>
<dbReference type="Proteomes" id="UP000037460">
    <property type="component" value="Unassembled WGS sequence"/>
</dbReference>
<sequence>MNEHLRRKRQPEMLVPRTKMEMAAAEARAHETVETLETKAERIRQAWERRRKEAIEGWGVAHTEAENEAMGRARAAAIAQGLELTERVPKSSTDTGFEGVYKKGVYDEMGLYKGDTSRYEVSPSTCCASERMPCESLEGAALCSARSTRAKQTDEALELAPPLNEAADRDKAHEAEAKAGTEQKAETEALGEPRSPSPLEASVGQQLEAPTDERRTRVSDSVLTDEVLLQPEIDVLLDMFAVCDLGLKKHWIVYNVQCLNAADLNNLAQELADKHGMERLTMLRALLGMISVREKGWQEPSGKSLSGTHAGMPDYARMLSFLGQRPGEMLDTGLFYNDLKRLLNKVPFLAKNLRMELGAPAGQLIQCKNRSGAAGGIKFEYPAVAYEMIHSDQLAAEAYVRGAMFIDPPSTLYGGDGTEPVLGLFVTGTDSATMSYIVVHAVPALADGPVSRARSKAGGAFDGDMTTKSGACERLAAIALAHAHDGDARGDKHDFNFATRGQNAFNLGAHLRAVLHARNTVGGVSWLPAKLFDELGGGETWEGLPFKPRPTVLYDGTEEILRNAEEVTRDALARHLQCTLPARDQVAEGLRVLRAQPKPSETARYLLGDTVVGASDAKGAPQTTKSRGQKRSKGPSDADPTKALAIPRIPWKEVPLWDQGAQVPENIARWERTPPILIENLTEDEHKAAMQRWLNPRARERARLQNAYASFLKEQRTEESDEEDSAQFRRVLWLLPELHAALQELGIENPGPELDEERRRKHEAWREKLEKWAEDERAATADEIRAAAAAEGLELVPSQSGGPVLCEAH</sequence>
<protein>
    <submittedName>
        <fullName evidence="2">Uncharacterized protein</fullName>
    </submittedName>
</protein>
<evidence type="ECO:0000313" key="2">
    <source>
        <dbReference type="EMBL" id="KOO29883.1"/>
    </source>
</evidence>
<accession>A0A0M0JUR7</accession>
<dbReference type="AlphaFoldDB" id="A0A0M0JUR7"/>
<dbReference type="EMBL" id="JWZX01002338">
    <property type="protein sequence ID" value="KOO29883.1"/>
    <property type="molecule type" value="Genomic_DNA"/>
</dbReference>
<evidence type="ECO:0000256" key="1">
    <source>
        <dbReference type="SAM" id="MobiDB-lite"/>
    </source>
</evidence>
<feature type="compositionally biased region" description="Basic and acidic residues" evidence="1">
    <location>
        <begin position="166"/>
        <end position="187"/>
    </location>
</feature>
<evidence type="ECO:0000313" key="3">
    <source>
        <dbReference type="Proteomes" id="UP000037460"/>
    </source>
</evidence>
<organism evidence="2 3">
    <name type="scientific">Chrysochromulina tobinii</name>
    <dbReference type="NCBI Taxonomy" id="1460289"/>
    <lineage>
        <taxon>Eukaryota</taxon>
        <taxon>Haptista</taxon>
        <taxon>Haptophyta</taxon>
        <taxon>Prymnesiophyceae</taxon>
        <taxon>Prymnesiales</taxon>
        <taxon>Chrysochromulinaceae</taxon>
        <taxon>Chrysochromulina</taxon>
    </lineage>
</organism>
<gene>
    <name evidence="2" type="ORF">Ctob_015202</name>
</gene>
<name>A0A0M0JUR7_9EUKA</name>
<comment type="caution">
    <text evidence="2">The sequence shown here is derived from an EMBL/GenBank/DDBJ whole genome shotgun (WGS) entry which is preliminary data.</text>
</comment>
<feature type="region of interest" description="Disordered" evidence="1">
    <location>
        <begin position="153"/>
        <end position="221"/>
    </location>
</feature>
<keyword evidence="3" id="KW-1185">Reference proteome</keyword>
<feature type="region of interest" description="Disordered" evidence="1">
    <location>
        <begin position="614"/>
        <end position="642"/>
    </location>
</feature>
<reference evidence="3" key="1">
    <citation type="journal article" date="2015" name="PLoS Genet.">
        <title>Genome Sequence and Transcriptome Analyses of Chrysochromulina tobin: Metabolic Tools for Enhanced Algal Fitness in the Prominent Order Prymnesiales (Haptophyceae).</title>
        <authorList>
            <person name="Hovde B.T."/>
            <person name="Deodato C.R."/>
            <person name="Hunsperger H.M."/>
            <person name="Ryken S.A."/>
            <person name="Yost W."/>
            <person name="Jha R.K."/>
            <person name="Patterson J."/>
            <person name="Monnat R.J. Jr."/>
            <person name="Barlow S.B."/>
            <person name="Starkenburg S.R."/>
            <person name="Cattolico R.A."/>
        </authorList>
    </citation>
    <scope>NUCLEOTIDE SEQUENCE</scope>
    <source>
        <strain evidence="3">CCMP291</strain>
    </source>
</reference>